<gene>
    <name evidence="2" type="ORF">HPB52_022470</name>
</gene>
<reference evidence="2" key="2">
    <citation type="submission" date="2021-09" db="EMBL/GenBank/DDBJ databases">
        <authorList>
            <person name="Jia N."/>
            <person name="Wang J."/>
            <person name="Shi W."/>
            <person name="Du L."/>
            <person name="Sun Y."/>
            <person name="Zhan W."/>
            <person name="Jiang J."/>
            <person name="Wang Q."/>
            <person name="Zhang B."/>
            <person name="Ji P."/>
            <person name="Sakyi L.B."/>
            <person name="Cui X."/>
            <person name="Yuan T."/>
            <person name="Jiang B."/>
            <person name="Yang W."/>
            <person name="Lam T.T.-Y."/>
            <person name="Chang Q."/>
            <person name="Ding S."/>
            <person name="Wang X."/>
            <person name="Zhu J."/>
            <person name="Ruan X."/>
            <person name="Zhao L."/>
            <person name="Wei J."/>
            <person name="Que T."/>
            <person name="Du C."/>
            <person name="Cheng J."/>
            <person name="Dai P."/>
            <person name="Han X."/>
            <person name="Huang E."/>
            <person name="Gao Y."/>
            <person name="Liu J."/>
            <person name="Shao H."/>
            <person name="Ye R."/>
            <person name="Li L."/>
            <person name="Wei W."/>
            <person name="Wang X."/>
            <person name="Wang C."/>
            <person name="Huo Q."/>
            <person name="Li W."/>
            <person name="Guo W."/>
            <person name="Chen H."/>
            <person name="Chen S."/>
            <person name="Zhou L."/>
            <person name="Zhou L."/>
            <person name="Ni X."/>
            <person name="Tian J."/>
            <person name="Zhou Y."/>
            <person name="Sheng Y."/>
            <person name="Liu T."/>
            <person name="Pan Y."/>
            <person name="Xia L."/>
            <person name="Li J."/>
            <person name="Zhao F."/>
            <person name="Cao W."/>
        </authorList>
    </citation>
    <scope>NUCLEOTIDE SEQUENCE</scope>
    <source>
        <strain evidence="2">Rsan-2018</strain>
        <tissue evidence="2">Larvae</tissue>
    </source>
</reference>
<feature type="region of interest" description="Disordered" evidence="1">
    <location>
        <begin position="1"/>
        <end position="57"/>
    </location>
</feature>
<reference evidence="2" key="1">
    <citation type="journal article" date="2020" name="Cell">
        <title>Large-Scale Comparative Analyses of Tick Genomes Elucidate Their Genetic Diversity and Vector Capacities.</title>
        <authorList>
            <consortium name="Tick Genome and Microbiome Consortium (TIGMIC)"/>
            <person name="Jia N."/>
            <person name="Wang J."/>
            <person name="Shi W."/>
            <person name="Du L."/>
            <person name="Sun Y."/>
            <person name="Zhan W."/>
            <person name="Jiang J.F."/>
            <person name="Wang Q."/>
            <person name="Zhang B."/>
            <person name="Ji P."/>
            <person name="Bell-Sakyi L."/>
            <person name="Cui X.M."/>
            <person name="Yuan T.T."/>
            <person name="Jiang B.G."/>
            <person name="Yang W.F."/>
            <person name="Lam T.T."/>
            <person name="Chang Q.C."/>
            <person name="Ding S.J."/>
            <person name="Wang X.J."/>
            <person name="Zhu J.G."/>
            <person name="Ruan X.D."/>
            <person name="Zhao L."/>
            <person name="Wei J.T."/>
            <person name="Ye R.Z."/>
            <person name="Que T.C."/>
            <person name="Du C.H."/>
            <person name="Zhou Y.H."/>
            <person name="Cheng J.X."/>
            <person name="Dai P.F."/>
            <person name="Guo W.B."/>
            <person name="Han X.H."/>
            <person name="Huang E.J."/>
            <person name="Li L.F."/>
            <person name="Wei W."/>
            <person name="Gao Y.C."/>
            <person name="Liu J.Z."/>
            <person name="Shao H.Z."/>
            <person name="Wang X."/>
            <person name="Wang C.C."/>
            <person name="Yang T.C."/>
            <person name="Huo Q.B."/>
            <person name="Li W."/>
            <person name="Chen H.Y."/>
            <person name="Chen S.E."/>
            <person name="Zhou L.G."/>
            <person name="Ni X.B."/>
            <person name="Tian J.H."/>
            <person name="Sheng Y."/>
            <person name="Liu T."/>
            <person name="Pan Y.S."/>
            <person name="Xia L.Y."/>
            <person name="Li J."/>
            <person name="Zhao F."/>
            <person name="Cao W.C."/>
        </authorList>
    </citation>
    <scope>NUCLEOTIDE SEQUENCE</scope>
    <source>
        <strain evidence="2">Rsan-2018</strain>
    </source>
</reference>
<evidence type="ECO:0000256" key="1">
    <source>
        <dbReference type="SAM" id="MobiDB-lite"/>
    </source>
</evidence>
<dbReference type="EMBL" id="JABSTV010001249">
    <property type="protein sequence ID" value="KAH7963732.1"/>
    <property type="molecule type" value="Genomic_DNA"/>
</dbReference>
<dbReference type="AlphaFoldDB" id="A0A9D4T2A1"/>
<evidence type="ECO:0000313" key="2">
    <source>
        <dbReference type="EMBL" id="KAH7963732.1"/>
    </source>
</evidence>
<protein>
    <submittedName>
        <fullName evidence="2">Uncharacterized protein</fullName>
    </submittedName>
</protein>
<comment type="caution">
    <text evidence="2">The sequence shown here is derived from an EMBL/GenBank/DDBJ whole genome shotgun (WGS) entry which is preliminary data.</text>
</comment>
<accession>A0A9D4T2A1</accession>
<feature type="region of interest" description="Disordered" evidence="1">
    <location>
        <begin position="79"/>
        <end position="101"/>
    </location>
</feature>
<sequence length="126" mass="13217">MRRSSRKKKLAIGRAAAPIVNGDPIKNTQSRSSRMDPAGSATNPTVPDAQEDARPRGDVPVDTLAEMADPVADYSRTYSLNAFTTPPPATAADPALGSTENRLDALVPDTQSLLDAPTLSGTSANR</sequence>
<organism evidence="2 3">
    <name type="scientific">Rhipicephalus sanguineus</name>
    <name type="common">Brown dog tick</name>
    <name type="synonym">Ixodes sanguineus</name>
    <dbReference type="NCBI Taxonomy" id="34632"/>
    <lineage>
        <taxon>Eukaryota</taxon>
        <taxon>Metazoa</taxon>
        <taxon>Ecdysozoa</taxon>
        <taxon>Arthropoda</taxon>
        <taxon>Chelicerata</taxon>
        <taxon>Arachnida</taxon>
        <taxon>Acari</taxon>
        <taxon>Parasitiformes</taxon>
        <taxon>Ixodida</taxon>
        <taxon>Ixodoidea</taxon>
        <taxon>Ixodidae</taxon>
        <taxon>Rhipicephalinae</taxon>
        <taxon>Rhipicephalus</taxon>
        <taxon>Rhipicephalus</taxon>
    </lineage>
</organism>
<name>A0A9D4T2A1_RHISA</name>
<evidence type="ECO:0000313" key="3">
    <source>
        <dbReference type="Proteomes" id="UP000821837"/>
    </source>
</evidence>
<feature type="compositionally biased region" description="Basic residues" evidence="1">
    <location>
        <begin position="1"/>
        <end position="11"/>
    </location>
</feature>
<dbReference type="Proteomes" id="UP000821837">
    <property type="component" value="Chromosome 3"/>
</dbReference>
<proteinExistence type="predicted"/>
<keyword evidence="3" id="KW-1185">Reference proteome</keyword>